<dbReference type="OrthoDB" id="1068471at2759"/>
<name>A0A0S4INE1_BODSA</name>
<reference evidence="5" key="1">
    <citation type="submission" date="2015-09" db="EMBL/GenBank/DDBJ databases">
        <authorList>
            <consortium name="Pathogen Informatics"/>
        </authorList>
    </citation>
    <scope>NUCLEOTIDE SEQUENCE [LARGE SCALE GENOMIC DNA]</scope>
    <source>
        <strain evidence="5">Lake Konstanz</strain>
    </source>
</reference>
<gene>
    <name evidence="4" type="ORF">BSAL_64515</name>
</gene>
<evidence type="ECO:0000313" key="5">
    <source>
        <dbReference type="Proteomes" id="UP000051952"/>
    </source>
</evidence>
<keyword evidence="1" id="KW-0677">Repeat</keyword>
<dbReference type="SUPFAM" id="SSF50998">
    <property type="entry name" value="Quinoprotein alcohol dehydrogenase-like"/>
    <property type="match status" value="1"/>
</dbReference>
<feature type="region of interest" description="Disordered" evidence="3">
    <location>
        <begin position="1"/>
        <end position="27"/>
    </location>
</feature>
<proteinExistence type="predicted"/>
<feature type="compositionally biased region" description="Low complexity" evidence="3">
    <location>
        <begin position="480"/>
        <end position="493"/>
    </location>
</feature>
<evidence type="ECO:0000313" key="4">
    <source>
        <dbReference type="EMBL" id="CUF65542.1"/>
    </source>
</evidence>
<dbReference type="InterPro" id="IPR015943">
    <property type="entry name" value="WD40/YVTN_repeat-like_dom_sf"/>
</dbReference>
<keyword evidence="2" id="KW-0853">WD repeat</keyword>
<dbReference type="InterPro" id="IPR051242">
    <property type="entry name" value="WD-EF-hand_domain"/>
</dbReference>
<feature type="region of interest" description="Disordered" evidence="3">
    <location>
        <begin position="1314"/>
        <end position="1367"/>
    </location>
</feature>
<evidence type="ECO:0000256" key="2">
    <source>
        <dbReference type="PROSITE-ProRule" id="PRU00221"/>
    </source>
</evidence>
<dbReference type="PANTHER" id="PTHR44324:SF4">
    <property type="entry name" value="WD40 REPEAT DOMAIN 95"/>
    <property type="match status" value="1"/>
</dbReference>
<dbReference type="Proteomes" id="UP000051952">
    <property type="component" value="Unassembled WGS sequence"/>
</dbReference>
<dbReference type="Gene3D" id="2.130.10.10">
    <property type="entry name" value="YVTN repeat-like/Quinoprotein amine dehydrogenase"/>
    <property type="match status" value="3"/>
</dbReference>
<feature type="region of interest" description="Disordered" evidence="3">
    <location>
        <begin position="1126"/>
        <end position="1158"/>
    </location>
</feature>
<feature type="compositionally biased region" description="Polar residues" evidence="3">
    <location>
        <begin position="1126"/>
        <end position="1139"/>
    </location>
</feature>
<feature type="region of interest" description="Disordered" evidence="3">
    <location>
        <begin position="1433"/>
        <end position="1492"/>
    </location>
</feature>
<dbReference type="SMART" id="SM00320">
    <property type="entry name" value="WD40"/>
    <property type="match status" value="7"/>
</dbReference>
<evidence type="ECO:0000256" key="3">
    <source>
        <dbReference type="SAM" id="MobiDB-lite"/>
    </source>
</evidence>
<dbReference type="VEuPathDB" id="TriTrypDB:BSAL_64515"/>
<feature type="repeat" description="WD" evidence="2">
    <location>
        <begin position="338"/>
        <end position="379"/>
    </location>
</feature>
<keyword evidence="5" id="KW-1185">Reference proteome</keyword>
<dbReference type="PROSITE" id="PS50082">
    <property type="entry name" value="WD_REPEATS_2"/>
    <property type="match status" value="2"/>
</dbReference>
<protein>
    <submittedName>
        <fullName evidence="4">WD40 repeat-containing protein, putative</fullName>
    </submittedName>
</protein>
<feature type="region of interest" description="Disordered" evidence="3">
    <location>
        <begin position="476"/>
        <end position="504"/>
    </location>
</feature>
<feature type="repeat" description="WD" evidence="2">
    <location>
        <begin position="813"/>
        <end position="847"/>
    </location>
</feature>
<feature type="compositionally biased region" description="Polar residues" evidence="3">
    <location>
        <begin position="1350"/>
        <end position="1367"/>
    </location>
</feature>
<dbReference type="PANTHER" id="PTHR44324">
    <property type="entry name" value="WD40 REPEAT DOMAIN 95"/>
    <property type="match status" value="1"/>
</dbReference>
<sequence length="1492" mass="163093">MHRAKKTSIDGPVQPANKLRAKRGPAFHESRSRIKGHNFAIRLLQTLESRIHLIVEDFCVGEGIRRQHSTLDRPTFIQTMLDHARAGPKDPDEMCWLASIPDAEMIEKLGEVFDAVDTAERGRVSFSGLMSYVIDCARYGEVGTVQEAIPEYIGTQGTFFRNLEDITRAKYCPELGRVLCSGKSIGIIQTQNFHIKSFPAYPHMMSASEKFASTYDMDYIPHMEAIAFVGTDLYIDFVSAENGANMMRISTPQTYSVCSYDRSTKLLLTARDDVVESYSLREFRTTDQTYSRGPVMKLHTGTIHCVRPLQRGGLLATASSDKTVVISDLEVNEVITIFRAHTHAVHSVEYIDHLNLMMSCGFDTEPKIWMLASSAMRSEAFTLRDVENPHTGVVVSACSVADTPQVCTLDSNGTVKLWDIRMFRAQQSIRLEKTMEGIFDAKSLKWHTILWDPSANELFACAQRRAQKLRRRVMLREEAPSPTGSPTKGSTSPPSSPSKKQKQQVSVAFSKTASMADESPIICVVYEPVSQTIVTLSEHKVRVWDLFTGHQEAIFDKLIPSESAATCLCVSSSGKVMFIGMRNGRLSAHQYSSGALLMTYVEEGPEIQALTYCTHAQAFCVVTWRGAKLYEDRHNQTTTFFPDSIRGAEVKGATFDVLTNILVTSERKGNISLWESRSGMFTPISMRNCGLISLGHLEVSCAVMLAGHSVLAVATHVGGVQLFTTTPHPVPNKKFAEGLFKGREVTSMQYYPPKGILYCGDDQGWIHAIDVVEALESVRCQRPCTSWPHLMSTAGRMGTAPQDIILLHTVHHVHAHMDSVGYLLWAVGCNTLISSSLDQRVVLWSLSLEPIGELDPLSEGGRFRTPMVAVPWHRDPLSADAPEHPFFVERAPNEAIPFSSANPELLPAESLTIGRGNNGALTGEGSGAEFSAASFAEDAHRIAAALESFVPSSPTTQTRDVVKELDELGIGESLVAKSYGRRASPLKKKLGKGSPFGSPRSRHSTTASSKGDEEIDPLVVYSSNSSGVACHSLFSTSPQRNAHKPKHVVVDAHTSVTGKGDDGEDGGASFTVTRNCPLPANARRDRDYLIRELQLRELAEGQPEKVNDVEATGLPTPLAIEPFARSTISPRGGSTSSHPVGTPTMEGRRPTSTSTSVQNNSFISQILPHDRHAGSFMSGDGGDRREVGFSDSFFGGVPGDQFEQLHFGGDGDASPEMNVQGAATEARSLAIAKMYRSLLPYELIQLKAELAKQEKRQNREKYLKAKAETPATVKNQKGGELRTNAQTPDPERRIIMPEIRRGGTRPASQLAFATRQNKSSNDDIDWASQTLPRGPGSVPPLSRSGGGAGTMTTTHNHQNSTGTTRPNTLSTIGLLTMTQPPPNHRRPFTRVGDVPSVGFCTFGVRSIAPLLMPFQEMKKSGWSKVHRVADDDDDEYRQHHRVGPGDAGGDAPPIPAILGMPGGVVSGDRPPRSTNSRPPTVPQSGISSLLDL</sequence>
<dbReference type="InterPro" id="IPR011047">
    <property type="entry name" value="Quinoprotein_ADH-like_sf"/>
</dbReference>
<organism evidence="4 5">
    <name type="scientific">Bodo saltans</name>
    <name type="common">Flagellated protozoan</name>
    <dbReference type="NCBI Taxonomy" id="75058"/>
    <lineage>
        <taxon>Eukaryota</taxon>
        <taxon>Discoba</taxon>
        <taxon>Euglenozoa</taxon>
        <taxon>Kinetoplastea</taxon>
        <taxon>Metakinetoplastina</taxon>
        <taxon>Eubodonida</taxon>
        <taxon>Bodonidae</taxon>
        <taxon>Bodo</taxon>
    </lineage>
</organism>
<accession>A0A0S4INE1</accession>
<evidence type="ECO:0000256" key="1">
    <source>
        <dbReference type="ARBA" id="ARBA00022737"/>
    </source>
</evidence>
<dbReference type="InterPro" id="IPR001680">
    <property type="entry name" value="WD40_rpt"/>
</dbReference>
<feature type="compositionally biased region" description="Polar residues" evidence="3">
    <location>
        <begin position="1483"/>
        <end position="1492"/>
    </location>
</feature>
<dbReference type="EMBL" id="CYKH01000376">
    <property type="protein sequence ID" value="CUF65542.1"/>
    <property type="molecule type" value="Genomic_DNA"/>
</dbReference>
<feature type="region of interest" description="Disordered" evidence="3">
    <location>
        <begin position="985"/>
        <end position="1013"/>
    </location>
</feature>
<dbReference type="Pfam" id="PF00400">
    <property type="entry name" value="WD40"/>
    <property type="match status" value="1"/>
</dbReference>